<proteinExistence type="predicted"/>
<evidence type="ECO:0000259" key="2">
    <source>
        <dbReference type="PROSITE" id="PS50914"/>
    </source>
</evidence>
<sequence>MGGIKKDTTREEDYRDYEERDLKEGWPYDDDAGASSEPSENRPYGETDANFDEGSNKSFTVARTDADGQQERQSNSLTSTTRDLVESDDIEERVMDALSDVEGASPEMIDVRAEGTVIILEGEVDDAATARQLGRIARSISGVTAVRNLVQIIGVDANIPDDD</sequence>
<dbReference type="RefSeq" id="WP_111221935.1">
    <property type="nucleotide sequence ID" value="NZ_CP117255.1"/>
</dbReference>
<feature type="compositionally biased region" description="Polar residues" evidence="1">
    <location>
        <begin position="71"/>
        <end position="82"/>
    </location>
</feature>
<organism evidence="3 4">
    <name type="scientific">Rhizobium tumorigenes</name>
    <dbReference type="NCBI Taxonomy" id="2041385"/>
    <lineage>
        <taxon>Bacteria</taxon>
        <taxon>Pseudomonadati</taxon>
        <taxon>Pseudomonadota</taxon>
        <taxon>Alphaproteobacteria</taxon>
        <taxon>Hyphomicrobiales</taxon>
        <taxon>Rhizobiaceae</taxon>
        <taxon>Rhizobium/Agrobacterium group</taxon>
        <taxon>Rhizobium</taxon>
    </lineage>
</organism>
<protein>
    <submittedName>
        <fullName evidence="3">BON domain-containing protein</fullName>
    </submittedName>
</protein>
<name>A0AAF1KWH3_9HYPH</name>
<dbReference type="KEGG" id="rtu:PR017_07210"/>
<feature type="region of interest" description="Disordered" evidence="1">
    <location>
        <begin position="1"/>
        <end position="89"/>
    </location>
</feature>
<evidence type="ECO:0000313" key="4">
    <source>
        <dbReference type="Proteomes" id="UP000249499"/>
    </source>
</evidence>
<accession>A0AAF1KWH3</accession>
<reference evidence="4" key="2">
    <citation type="journal article" date="2023" name="MicrobiologyOpen">
        <title>Genomics of the tumorigenes clade of the family Rhizobiaceae and description of Rhizobium rhododendri sp. nov.</title>
        <authorList>
            <person name="Kuzmanovic N."/>
            <person name="diCenzo G.C."/>
            <person name="Bunk B."/>
            <person name="Sproeer C."/>
            <person name="Fruehling A."/>
            <person name="Neumann-Schaal M."/>
            <person name="Overmann J."/>
            <person name="Smalla K."/>
        </authorList>
    </citation>
    <scope>NUCLEOTIDE SEQUENCE [LARGE SCALE GENOMIC DNA]</scope>
    <source>
        <strain evidence="4">1078</strain>
    </source>
</reference>
<dbReference type="Gene3D" id="3.30.1340.30">
    <property type="match status" value="1"/>
</dbReference>
<evidence type="ECO:0000256" key="1">
    <source>
        <dbReference type="SAM" id="MobiDB-lite"/>
    </source>
</evidence>
<dbReference type="AlphaFoldDB" id="A0AAF1KWH3"/>
<gene>
    <name evidence="3" type="ORF">PR017_07210</name>
</gene>
<reference evidence="3 4" key="1">
    <citation type="journal article" date="2018" name="Sci. Rep.">
        <title>Rhizobium tumorigenes sp. nov., a novel plant tumorigenic bacterium isolated from cane gall tumors on thornless blackberry.</title>
        <authorList>
            <person name="Kuzmanovi N."/>
            <person name="Smalla K."/>
            <person name="Gronow S."/>
            <person name="PuBawska J."/>
        </authorList>
    </citation>
    <scope>NUCLEOTIDE SEQUENCE [LARGE SCALE GENOMIC DNA]</scope>
    <source>
        <strain evidence="3 4">1078</strain>
    </source>
</reference>
<dbReference type="InterPro" id="IPR007055">
    <property type="entry name" value="BON_dom"/>
</dbReference>
<keyword evidence="4" id="KW-1185">Reference proteome</keyword>
<dbReference type="Proteomes" id="UP000249499">
    <property type="component" value="Chromosome"/>
</dbReference>
<evidence type="ECO:0000313" key="3">
    <source>
        <dbReference type="EMBL" id="WFR96894.1"/>
    </source>
</evidence>
<dbReference type="Pfam" id="PF04972">
    <property type="entry name" value="BON"/>
    <property type="match status" value="1"/>
</dbReference>
<dbReference type="EMBL" id="CP117255">
    <property type="protein sequence ID" value="WFR96894.1"/>
    <property type="molecule type" value="Genomic_DNA"/>
</dbReference>
<feature type="compositionally biased region" description="Basic and acidic residues" evidence="1">
    <location>
        <begin position="1"/>
        <end position="26"/>
    </location>
</feature>
<dbReference type="PROSITE" id="PS50914">
    <property type="entry name" value="BON"/>
    <property type="match status" value="1"/>
</dbReference>
<feature type="domain" description="BON" evidence="2">
    <location>
        <begin position="86"/>
        <end position="154"/>
    </location>
</feature>